<evidence type="ECO:0000259" key="13">
    <source>
        <dbReference type="Pfam" id="PF18913"/>
    </source>
</evidence>
<dbReference type="PROSITE" id="PS00124">
    <property type="entry name" value="FBPASE"/>
    <property type="match status" value="1"/>
</dbReference>
<dbReference type="Gene3D" id="3.30.540.10">
    <property type="entry name" value="Fructose-1,6-Bisphosphatase, subunit A, domain 1"/>
    <property type="match status" value="1"/>
</dbReference>
<dbReference type="GO" id="GO:0006000">
    <property type="term" value="P:fructose metabolic process"/>
    <property type="evidence" value="ECO:0007669"/>
    <property type="project" value="TreeGrafter"/>
</dbReference>
<dbReference type="EMBL" id="NEXF01000132">
    <property type="protein sequence ID" value="PSO08129.1"/>
    <property type="molecule type" value="Genomic_DNA"/>
</dbReference>
<dbReference type="PANTHER" id="PTHR11556">
    <property type="entry name" value="FRUCTOSE-1,6-BISPHOSPHATASE-RELATED"/>
    <property type="match status" value="1"/>
</dbReference>
<dbReference type="InterPro" id="IPR000146">
    <property type="entry name" value="FBPase_class-1"/>
</dbReference>
<dbReference type="PIRSF" id="PIRSF000904">
    <property type="entry name" value="FBPtase_SBPase"/>
    <property type="match status" value="1"/>
</dbReference>
<evidence type="ECO:0000256" key="4">
    <source>
        <dbReference type="ARBA" id="ARBA00010941"/>
    </source>
</evidence>
<dbReference type="InterPro" id="IPR033391">
    <property type="entry name" value="FBPase_N"/>
</dbReference>
<evidence type="ECO:0000256" key="1">
    <source>
        <dbReference type="ARBA" id="ARBA00001273"/>
    </source>
</evidence>
<dbReference type="GO" id="GO:0005737">
    <property type="term" value="C:cytoplasm"/>
    <property type="evidence" value="ECO:0007669"/>
    <property type="project" value="TreeGrafter"/>
</dbReference>
<feature type="domain" description="Fructose-1-6-bisphosphatase class I N-terminal" evidence="12">
    <location>
        <begin position="33"/>
        <end position="157"/>
    </location>
</feature>
<evidence type="ECO:0000256" key="6">
    <source>
        <dbReference type="ARBA" id="ARBA00022490"/>
    </source>
</evidence>
<dbReference type="PRINTS" id="PR00115">
    <property type="entry name" value="F16BPHPHTASE"/>
</dbReference>
<comment type="similarity">
    <text evidence="4 11">Belongs to the FBPase class 1 family.</text>
</comment>
<dbReference type="CDD" id="cd00354">
    <property type="entry name" value="FBPase"/>
    <property type="match status" value="1"/>
</dbReference>
<dbReference type="PANTHER" id="PTHR11556:SF35">
    <property type="entry name" value="SEDOHEPTULOSE-1,7-BISPHOSPHATASE, CHLOROPLASTIC"/>
    <property type="match status" value="1"/>
</dbReference>
<evidence type="ECO:0000256" key="10">
    <source>
        <dbReference type="ARBA" id="ARBA00023277"/>
    </source>
</evidence>
<evidence type="ECO:0000256" key="11">
    <source>
        <dbReference type="RuleBase" id="RU000508"/>
    </source>
</evidence>
<dbReference type="PIRSF" id="PIRSF500210">
    <property type="entry name" value="FBPtase"/>
    <property type="match status" value="1"/>
</dbReference>
<keyword evidence="7" id="KW-0479">Metal-binding</keyword>
<evidence type="ECO:0000313" key="15">
    <source>
        <dbReference type="Proteomes" id="UP000242015"/>
    </source>
</evidence>
<evidence type="ECO:0000259" key="12">
    <source>
        <dbReference type="Pfam" id="PF00316"/>
    </source>
</evidence>
<evidence type="ECO:0000256" key="7">
    <source>
        <dbReference type="ARBA" id="ARBA00022723"/>
    </source>
</evidence>
<protein>
    <recommendedName>
        <fullName evidence="5">fructose-bisphosphatase</fullName>
        <ecNumber evidence="5">3.1.3.11</ecNumber>
    </recommendedName>
</protein>
<keyword evidence="9" id="KW-0460">Magnesium</keyword>
<dbReference type="GO" id="GO:0006002">
    <property type="term" value="P:fructose 6-phosphate metabolic process"/>
    <property type="evidence" value="ECO:0007669"/>
    <property type="project" value="TreeGrafter"/>
</dbReference>
<accession>A0A2R6CB51</accession>
<dbReference type="Proteomes" id="UP000242015">
    <property type="component" value="Unassembled WGS sequence"/>
</dbReference>
<keyword evidence="6" id="KW-0963">Cytoplasm</keyword>
<dbReference type="InterPro" id="IPR028343">
    <property type="entry name" value="FBPtase"/>
</dbReference>
<sequence length="300" mass="33059">MYASDFVNRISPDLGVIFSEFERAVVSLLDEIPEARGVSGGTNIYGEKQKKLDVVANDLFIRCFESTRVVSIVATEELGEPLKLNSSGGFAVVMDPLDGSSNIESNNLMGTIVGIHRDFSFPLKPADQVCALYTLYGPSTTMVFATKDRVAEFVLSRKGESRNRFVVTSDNLRIHERGEVYGVGGLRMKWLPQVKKLVEELESQGYKLRYGGSFVGDFNQVLHYGGLFSYPSTSDSPSGKLRALYEAGPISFIAEAAGGYATDGKQPILEKTVNRHDERTPLYVGSRSVCKRVEELMRGV</sequence>
<dbReference type="InterPro" id="IPR020548">
    <property type="entry name" value="Fructose_bisphosphatase_AS"/>
</dbReference>
<comment type="cofactor">
    <cofactor evidence="2">
        <name>Mg(2+)</name>
        <dbReference type="ChEBI" id="CHEBI:18420"/>
    </cofactor>
</comment>
<dbReference type="HAMAP" id="MF_01855">
    <property type="entry name" value="FBPase_class1"/>
    <property type="match status" value="1"/>
</dbReference>
<dbReference type="GO" id="GO:0030388">
    <property type="term" value="P:fructose 1,6-bisphosphate metabolic process"/>
    <property type="evidence" value="ECO:0007669"/>
    <property type="project" value="TreeGrafter"/>
</dbReference>
<dbReference type="GO" id="GO:0005986">
    <property type="term" value="P:sucrose biosynthetic process"/>
    <property type="evidence" value="ECO:0007669"/>
    <property type="project" value="TreeGrafter"/>
</dbReference>
<evidence type="ECO:0000313" key="14">
    <source>
        <dbReference type="EMBL" id="PSO08129.1"/>
    </source>
</evidence>
<keyword evidence="8 11" id="KW-0378">Hydrolase</keyword>
<evidence type="ECO:0000256" key="5">
    <source>
        <dbReference type="ARBA" id="ARBA00013093"/>
    </source>
</evidence>
<dbReference type="GO" id="GO:0006094">
    <property type="term" value="P:gluconeogenesis"/>
    <property type="evidence" value="ECO:0007669"/>
    <property type="project" value="TreeGrafter"/>
</dbReference>
<reference evidence="14 15" key="1">
    <citation type="submission" date="2017-04" db="EMBL/GenBank/DDBJ databases">
        <title>Novel microbial lineages endemic to geothermal iron-oxide mats fill important gaps in the evolutionary history of Archaea.</title>
        <authorList>
            <person name="Jay Z.J."/>
            <person name="Beam J.P."/>
            <person name="Dlakic M."/>
            <person name="Rusch D.B."/>
            <person name="Kozubal M.A."/>
            <person name="Inskeep W.P."/>
        </authorList>
    </citation>
    <scope>NUCLEOTIDE SEQUENCE [LARGE SCALE GENOMIC DNA]</scope>
    <source>
        <strain evidence="14">BE_D</strain>
    </source>
</reference>
<dbReference type="AlphaFoldDB" id="A0A2R6CB51"/>
<organism evidence="14 15">
    <name type="scientific">Candidatus Marsarchaeota G2 archaeon BE_D</name>
    <dbReference type="NCBI Taxonomy" id="1978158"/>
    <lineage>
        <taxon>Archaea</taxon>
        <taxon>Candidatus Marsarchaeota</taxon>
        <taxon>Candidatus Marsarchaeota group 2</taxon>
    </lineage>
</organism>
<dbReference type="GO" id="GO:0042132">
    <property type="term" value="F:fructose 1,6-bisphosphate 1-phosphatase activity"/>
    <property type="evidence" value="ECO:0007669"/>
    <property type="project" value="UniProtKB-EC"/>
</dbReference>
<evidence type="ECO:0000256" key="2">
    <source>
        <dbReference type="ARBA" id="ARBA00001946"/>
    </source>
</evidence>
<dbReference type="Gene3D" id="3.40.190.80">
    <property type="match status" value="1"/>
</dbReference>
<comment type="pathway">
    <text evidence="3">Carbohydrate biosynthesis; Calvin cycle.</text>
</comment>
<keyword evidence="10 11" id="KW-0119">Carbohydrate metabolism</keyword>
<evidence type="ECO:0000256" key="3">
    <source>
        <dbReference type="ARBA" id="ARBA00005215"/>
    </source>
</evidence>
<evidence type="ECO:0000256" key="8">
    <source>
        <dbReference type="ARBA" id="ARBA00022801"/>
    </source>
</evidence>
<dbReference type="InterPro" id="IPR044015">
    <property type="entry name" value="FBPase_C_dom"/>
</dbReference>
<dbReference type="GO" id="GO:0046872">
    <property type="term" value="F:metal ion binding"/>
    <property type="evidence" value="ECO:0007669"/>
    <property type="project" value="UniProtKB-KW"/>
</dbReference>
<feature type="domain" description="Fructose-1-6-bisphosphatase class 1 C-terminal" evidence="13">
    <location>
        <begin position="174"/>
        <end position="297"/>
    </location>
</feature>
<evidence type="ECO:0000256" key="9">
    <source>
        <dbReference type="ARBA" id="ARBA00022842"/>
    </source>
</evidence>
<dbReference type="Pfam" id="PF00316">
    <property type="entry name" value="FBPase"/>
    <property type="match status" value="1"/>
</dbReference>
<proteinExistence type="inferred from homology"/>
<gene>
    <name evidence="14" type="ORF">B9Q04_07150</name>
</gene>
<comment type="catalytic activity">
    <reaction evidence="1">
        <text>beta-D-fructose 1,6-bisphosphate + H2O = beta-D-fructose 6-phosphate + phosphate</text>
        <dbReference type="Rhea" id="RHEA:11064"/>
        <dbReference type="ChEBI" id="CHEBI:15377"/>
        <dbReference type="ChEBI" id="CHEBI:32966"/>
        <dbReference type="ChEBI" id="CHEBI:43474"/>
        <dbReference type="ChEBI" id="CHEBI:57634"/>
        <dbReference type="EC" id="3.1.3.11"/>
    </reaction>
</comment>
<comment type="caution">
    <text evidence="14">The sequence shown here is derived from an EMBL/GenBank/DDBJ whole genome shotgun (WGS) entry which is preliminary data.</text>
</comment>
<dbReference type="Pfam" id="PF18913">
    <property type="entry name" value="FBPase_C"/>
    <property type="match status" value="1"/>
</dbReference>
<dbReference type="EC" id="3.1.3.11" evidence="5"/>
<dbReference type="SUPFAM" id="SSF56655">
    <property type="entry name" value="Carbohydrate phosphatase"/>
    <property type="match status" value="1"/>
</dbReference>
<name>A0A2R6CB51_9ARCH</name>